<reference evidence="2 3" key="1">
    <citation type="submission" date="2013-07" db="EMBL/GenBank/DDBJ databases">
        <authorList>
            <person name="Weinstock G."/>
            <person name="Sodergren E."/>
            <person name="Wylie T."/>
            <person name="Fulton L."/>
            <person name="Fulton R."/>
            <person name="Fronick C."/>
            <person name="O'Laughlin M."/>
            <person name="Godfrey J."/>
            <person name="Miner T."/>
            <person name="Herter B."/>
            <person name="Appelbaum E."/>
            <person name="Cordes M."/>
            <person name="Lek S."/>
            <person name="Wollam A."/>
            <person name="Pepin K.H."/>
            <person name="Palsikar V.B."/>
            <person name="Mitreva M."/>
            <person name="Wilson R.K."/>
        </authorList>
    </citation>
    <scope>NUCLEOTIDE SEQUENCE [LARGE SCALE GENOMIC DNA]</scope>
    <source>
        <strain evidence="2 3">ATCC 27760</strain>
    </source>
</reference>
<dbReference type="STRING" id="411473.RUMCAL_02454"/>
<feature type="region of interest" description="Disordered" evidence="1">
    <location>
        <begin position="1"/>
        <end position="62"/>
    </location>
</feature>
<comment type="caution">
    <text evidence="2">The sequence shown here is derived from an EMBL/GenBank/DDBJ whole genome shotgun (WGS) entry which is preliminary data.</text>
</comment>
<evidence type="ECO:0000313" key="2">
    <source>
        <dbReference type="EMBL" id="ERJ92247.1"/>
    </source>
</evidence>
<accession>U2KIY7</accession>
<dbReference type="RefSeq" id="WP_021680621.1">
    <property type="nucleotide sequence ID" value="NZ_KI260296.1"/>
</dbReference>
<dbReference type="HOGENOM" id="CLU_2143995_0_0_9"/>
<gene>
    <name evidence="2" type="ORF">RUMCAL_02454</name>
</gene>
<proteinExistence type="predicted"/>
<organism evidence="2 3">
    <name type="scientific">Ruminococcus callidus ATCC 27760</name>
    <dbReference type="NCBI Taxonomy" id="411473"/>
    <lineage>
        <taxon>Bacteria</taxon>
        <taxon>Bacillati</taxon>
        <taxon>Bacillota</taxon>
        <taxon>Clostridia</taxon>
        <taxon>Eubacteriales</taxon>
        <taxon>Oscillospiraceae</taxon>
        <taxon>Ruminococcus</taxon>
    </lineage>
</organism>
<name>U2KIY7_9FIRM</name>
<dbReference type="PATRIC" id="fig|411473.3.peg.2044"/>
<dbReference type="Proteomes" id="UP000016662">
    <property type="component" value="Unassembled WGS sequence"/>
</dbReference>
<feature type="compositionally biased region" description="Basic and acidic residues" evidence="1">
    <location>
        <begin position="11"/>
        <end position="25"/>
    </location>
</feature>
<evidence type="ECO:0000313" key="3">
    <source>
        <dbReference type="Proteomes" id="UP000016662"/>
    </source>
</evidence>
<feature type="compositionally biased region" description="Polar residues" evidence="1">
    <location>
        <begin position="1"/>
        <end position="10"/>
    </location>
</feature>
<dbReference type="EMBL" id="AWVF01000296">
    <property type="protein sequence ID" value="ERJ92247.1"/>
    <property type="molecule type" value="Genomic_DNA"/>
</dbReference>
<evidence type="ECO:0000256" key="1">
    <source>
        <dbReference type="SAM" id="MobiDB-lite"/>
    </source>
</evidence>
<sequence length="112" mass="12684">MAQFSQQEQNAMRREAARRAREMQKRVYFGKQQEPSPYADYPPEEPPQEKTPSPQTGMPLLGNLAQFRPKGLLSGLDGDTMLILAMMVMLYKDGGWDGCDKKLLMALAYLLT</sequence>
<protein>
    <submittedName>
        <fullName evidence="2">Uncharacterized protein</fullName>
    </submittedName>
</protein>
<keyword evidence="3" id="KW-1185">Reference proteome</keyword>
<dbReference type="AlphaFoldDB" id="U2KIY7"/>